<keyword evidence="4 6" id="KW-0175">Coiled coil</keyword>
<dbReference type="AlphaFoldDB" id="A0A328DM51"/>
<dbReference type="GO" id="GO:0030154">
    <property type="term" value="P:cell differentiation"/>
    <property type="evidence" value="ECO:0007669"/>
    <property type="project" value="UniProtKB-KW"/>
</dbReference>
<organism evidence="8 9">
    <name type="scientific">Cuscuta australis</name>
    <dbReference type="NCBI Taxonomy" id="267555"/>
    <lineage>
        <taxon>Eukaryota</taxon>
        <taxon>Viridiplantae</taxon>
        <taxon>Streptophyta</taxon>
        <taxon>Embryophyta</taxon>
        <taxon>Tracheophyta</taxon>
        <taxon>Spermatophyta</taxon>
        <taxon>Magnoliopsida</taxon>
        <taxon>eudicotyledons</taxon>
        <taxon>Gunneridae</taxon>
        <taxon>Pentapetalae</taxon>
        <taxon>asterids</taxon>
        <taxon>lamiids</taxon>
        <taxon>Solanales</taxon>
        <taxon>Convolvulaceae</taxon>
        <taxon>Cuscuteae</taxon>
        <taxon>Cuscuta</taxon>
        <taxon>Cuscuta subgen. Grammica</taxon>
        <taxon>Cuscuta sect. Cleistogrammica</taxon>
    </lineage>
</organism>
<dbReference type="EMBL" id="NQVE01000134">
    <property type="protein sequence ID" value="RAL45409.1"/>
    <property type="molecule type" value="Genomic_DNA"/>
</dbReference>
<dbReference type="InterPro" id="IPR040353">
    <property type="entry name" value="FLX/FLX-like"/>
</dbReference>
<evidence type="ECO:0000313" key="8">
    <source>
        <dbReference type="EMBL" id="RAL45409.1"/>
    </source>
</evidence>
<evidence type="ECO:0000256" key="5">
    <source>
        <dbReference type="ARBA" id="ARBA00023089"/>
    </source>
</evidence>
<dbReference type="PANTHER" id="PTHR33405">
    <property type="entry name" value="PROTEIN FLX-LIKE 2"/>
    <property type="match status" value="1"/>
</dbReference>
<feature type="region of interest" description="Disordered" evidence="7">
    <location>
        <begin position="243"/>
        <end position="280"/>
    </location>
</feature>
<comment type="similarity">
    <text evidence="1">Belongs to the FLX family.</text>
</comment>
<feature type="coiled-coil region" evidence="6">
    <location>
        <begin position="121"/>
        <end position="221"/>
    </location>
</feature>
<evidence type="ECO:0000256" key="6">
    <source>
        <dbReference type="SAM" id="Coils"/>
    </source>
</evidence>
<reference evidence="8 9" key="1">
    <citation type="submission" date="2018-06" db="EMBL/GenBank/DDBJ databases">
        <title>The Genome of Cuscuta australis (Dodder) Provides Insight into the Evolution of Plant Parasitism.</title>
        <authorList>
            <person name="Liu H."/>
        </authorList>
    </citation>
    <scope>NUCLEOTIDE SEQUENCE [LARGE SCALE GENOMIC DNA]</scope>
    <source>
        <strain evidence="9">cv. Yunnan</strain>
        <tissue evidence="8">Vines</tissue>
    </source>
</reference>
<dbReference type="Proteomes" id="UP000249390">
    <property type="component" value="Unassembled WGS sequence"/>
</dbReference>
<dbReference type="PANTHER" id="PTHR33405:SF20">
    <property type="entry name" value="PROTEIN FLX-LIKE 3"/>
    <property type="match status" value="1"/>
</dbReference>
<evidence type="ECO:0000256" key="3">
    <source>
        <dbReference type="ARBA" id="ARBA00022782"/>
    </source>
</evidence>
<accession>A0A328DM51</accession>
<evidence type="ECO:0000256" key="1">
    <source>
        <dbReference type="ARBA" id="ARBA00005405"/>
    </source>
</evidence>
<comment type="caution">
    <text evidence="8">The sequence shown here is derived from an EMBL/GenBank/DDBJ whole genome shotgun (WGS) entry which is preliminary data.</text>
</comment>
<evidence type="ECO:0000313" key="9">
    <source>
        <dbReference type="Proteomes" id="UP000249390"/>
    </source>
</evidence>
<keyword evidence="9" id="KW-1185">Reference proteome</keyword>
<evidence type="ECO:0000256" key="4">
    <source>
        <dbReference type="ARBA" id="ARBA00023054"/>
    </source>
</evidence>
<sequence length="280" mass="31967">MAGRNRVHREGFDRHRNHLAEGRLVRSPMRRSLHPHPALLEEELEIRHVEIRRLLGENLRLGEDRVTLQQELGAAKEDLHRMNRAIADIHAEHDLRSREIIDRGLKLEADLRALEPLKYNAKQLRTEVHRLNSIKKDLCEQVETLTKEISKLQAENQQIPLLRVEIDGLRQELFHARSALDYEKKAKVDLVDERKGMEKNMASMAMEVEKLRSELASSEGRPWAAGGLYAMKNFSTPESNFHAPYGEGHGGHLGASNKGHLYGADSASWGGTEKPRTSRR</sequence>
<evidence type="ECO:0008006" key="10">
    <source>
        <dbReference type="Google" id="ProtNLM"/>
    </source>
</evidence>
<evidence type="ECO:0000256" key="2">
    <source>
        <dbReference type="ARBA" id="ARBA00022473"/>
    </source>
</evidence>
<evidence type="ECO:0000256" key="7">
    <source>
        <dbReference type="SAM" id="MobiDB-lite"/>
    </source>
</evidence>
<proteinExistence type="inferred from homology"/>
<dbReference type="GO" id="GO:0009908">
    <property type="term" value="P:flower development"/>
    <property type="evidence" value="ECO:0007669"/>
    <property type="project" value="UniProtKB-KW"/>
</dbReference>
<keyword evidence="5" id="KW-0287">Flowering</keyword>
<gene>
    <name evidence="8" type="ORF">DM860_013805</name>
</gene>
<keyword evidence="3" id="KW-0221">Differentiation</keyword>
<keyword evidence="2" id="KW-0217">Developmental protein</keyword>
<protein>
    <recommendedName>
        <fullName evidence="10">Protein FLX-like 3</fullName>
    </recommendedName>
</protein>
<name>A0A328DM51_9ASTE</name>